<dbReference type="SMART" id="SM00422">
    <property type="entry name" value="HTH_MERR"/>
    <property type="match status" value="1"/>
</dbReference>
<dbReference type="RefSeq" id="WP_186744131.1">
    <property type="nucleotide sequence ID" value="NZ_CP060394.1"/>
</dbReference>
<dbReference type="EMBL" id="CP060394">
    <property type="protein sequence ID" value="QNI33029.1"/>
    <property type="molecule type" value="Genomic_DNA"/>
</dbReference>
<feature type="coiled-coil region" evidence="2">
    <location>
        <begin position="84"/>
        <end position="113"/>
    </location>
</feature>
<dbReference type="InterPro" id="IPR010499">
    <property type="entry name" value="AraC_E-bd"/>
</dbReference>
<proteinExistence type="predicted"/>
<evidence type="ECO:0000313" key="5">
    <source>
        <dbReference type="Proteomes" id="UP000515312"/>
    </source>
</evidence>
<keyword evidence="1" id="KW-0238">DNA-binding</keyword>
<dbReference type="Pfam" id="PF06445">
    <property type="entry name" value="GyrI-like"/>
    <property type="match status" value="1"/>
</dbReference>
<dbReference type="Pfam" id="PF13411">
    <property type="entry name" value="MerR_1"/>
    <property type="match status" value="1"/>
</dbReference>
<dbReference type="SMART" id="SM00871">
    <property type="entry name" value="AraC_E_bind"/>
    <property type="match status" value="1"/>
</dbReference>
<dbReference type="InterPro" id="IPR011256">
    <property type="entry name" value="Reg_factor_effector_dom_sf"/>
</dbReference>
<dbReference type="InterPro" id="IPR029442">
    <property type="entry name" value="GyrI-like"/>
</dbReference>
<dbReference type="SUPFAM" id="SSF46955">
    <property type="entry name" value="Putative DNA-binding domain"/>
    <property type="match status" value="1"/>
</dbReference>
<keyword evidence="5" id="KW-1185">Reference proteome</keyword>
<dbReference type="GO" id="GO:0003677">
    <property type="term" value="F:DNA binding"/>
    <property type="evidence" value="ECO:0007669"/>
    <property type="project" value="UniProtKB-KW"/>
</dbReference>
<organism evidence="4 5">
    <name type="scientific">Alloacidobacterium dinghuense</name>
    <dbReference type="NCBI Taxonomy" id="2763107"/>
    <lineage>
        <taxon>Bacteria</taxon>
        <taxon>Pseudomonadati</taxon>
        <taxon>Acidobacteriota</taxon>
        <taxon>Terriglobia</taxon>
        <taxon>Terriglobales</taxon>
        <taxon>Acidobacteriaceae</taxon>
        <taxon>Alloacidobacterium</taxon>
    </lineage>
</organism>
<feature type="domain" description="HTH merR-type" evidence="3">
    <location>
        <begin position="1"/>
        <end position="71"/>
    </location>
</feature>
<dbReference type="InterPro" id="IPR000551">
    <property type="entry name" value="MerR-type_HTH_dom"/>
</dbReference>
<keyword evidence="2" id="KW-0175">Coiled coil</keyword>
<protein>
    <submittedName>
        <fullName evidence="4">MerR family transcriptional regulator</fullName>
    </submittedName>
</protein>
<dbReference type="Gene3D" id="3.20.80.10">
    <property type="entry name" value="Regulatory factor, effector binding domain"/>
    <property type="match status" value="1"/>
</dbReference>
<sequence length="269" mass="31040">MFKIGEFSALTHISVKTLRYYDETGLLRPAHVDNWTGYRYYSAQQLPRLHRILALKDLGFSLEQIGRTLEGTITPQELRGMVALRRAEQEARVFEEQERLARLETLIKFMEQESMMSADVVIKEVEPQWIVSLREVIPNYPSIGMLYPKVISQIGGGCELGMPVAIWHDLEHKEKDVDGEAGFLLKQPLPAHGTTQMYQLGSTRVASYMHHGAYNRLDQAYQNLLRWVEENHYRLAGPFRELYHYCTAPVRQDDESYVTEIQIPVEKAA</sequence>
<evidence type="ECO:0000313" key="4">
    <source>
        <dbReference type="EMBL" id="QNI33029.1"/>
    </source>
</evidence>
<evidence type="ECO:0000256" key="1">
    <source>
        <dbReference type="ARBA" id="ARBA00023125"/>
    </source>
</evidence>
<dbReference type="AlphaFoldDB" id="A0A7G8BKF9"/>
<gene>
    <name evidence="4" type="ORF">H7849_03365</name>
</gene>
<dbReference type="CDD" id="cd01107">
    <property type="entry name" value="HTH_BmrR"/>
    <property type="match status" value="1"/>
</dbReference>
<dbReference type="PANTHER" id="PTHR30204:SF97">
    <property type="entry name" value="MERR FAMILY REGULATORY PROTEIN"/>
    <property type="match status" value="1"/>
</dbReference>
<dbReference type="InterPro" id="IPR047057">
    <property type="entry name" value="MerR_fam"/>
</dbReference>
<dbReference type="PROSITE" id="PS50937">
    <property type="entry name" value="HTH_MERR_2"/>
    <property type="match status" value="1"/>
</dbReference>
<dbReference type="GO" id="GO:0003700">
    <property type="term" value="F:DNA-binding transcription factor activity"/>
    <property type="evidence" value="ECO:0007669"/>
    <property type="project" value="InterPro"/>
</dbReference>
<evidence type="ECO:0000259" key="3">
    <source>
        <dbReference type="PROSITE" id="PS50937"/>
    </source>
</evidence>
<accession>A0A7G8BKF9</accession>
<dbReference type="Gene3D" id="1.10.1660.10">
    <property type="match status" value="1"/>
</dbReference>
<reference evidence="4 5" key="1">
    <citation type="submission" date="2020-08" db="EMBL/GenBank/DDBJ databases">
        <title>Edaphobacter telluris sp. nov. and Acidobacterium dinghuensis sp. nov., two acidobacteria isolated from forest soil.</title>
        <authorList>
            <person name="Fu J."/>
            <person name="Qiu L."/>
        </authorList>
    </citation>
    <scope>NUCLEOTIDE SEQUENCE [LARGE SCALE GENOMIC DNA]</scope>
    <source>
        <strain evidence="4">4Y35</strain>
    </source>
</reference>
<evidence type="ECO:0000256" key="2">
    <source>
        <dbReference type="SAM" id="Coils"/>
    </source>
</evidence>
<dbReference type="KEGG" id="adin:H7849_03365"/>
<dbReference type="PANTHER" id="PTHR30204">
    <property type="entry name" value="REDOX-CYCLING DRUG-SENSING TRANSCRIPTIONAL ACTIVATOR SOXR"/>
    <property type="match status" value="1"/>
</dbReference>
<dbReference type="InterPro" id="IPR009061">
    <property type="entry name" value="DNA-bd_dom_put_sf"/>
</dbReference>
<dbReference type="Proteomes" id="UP000515312">
    <property type="component" value="Chromosome"/>
</dbReference>
<dbReference type="SUPFAM" id="SSF55136">
    <property type="entry name" value="Probable bacterial effector-binding domain"/>
    <property type="match status" value="1"/>
</dbReference>
<name>A0A7G8BKF9_9BACT</name>